<dbReference type="AlphaFoldDB" id="A0A9D4TR05"/>
<keyword evidence="3" id="KW-1185">Reference proteome</keyword>
<proteinExistence type="predicted"/>
<sequence>MLVLTQIFGKTAWQSATSVRVSMASSRPTSLNLWPGTIPMEYPSRVTFEQIQADPSLPERDASVLAEFQAAPWLLPPRTKALSYAGMHQLDMLAEHRSMPIGNLTRAVVVMLFSRNISVIAQNTIYSMVKFGGVRNYIVAAWDPDDLQACMDLNLPCADVTSLLPVKLEQAANPNAHDELVIKWMRTIVTANLVEQNYAVICSDADVAWTMKPVWESFIGFAAFVDADGVMPELGLNGGAFMVLPTPLAVAFMSNWSASALDAINQGVDNYGHLHHDFAKYDAIMKRCVNPGHCGHVRHEHANSSMTAALFYAYPIGHRMVSDDYCLIDNPSILLDFCDWAILHVHPPCTPLHSKDIVFKRQGLWLMDDTAGCFARNSSSLSNAHDTIVCQPLGWRLQKSEEMFYSCPEYGTALVHKRPNRLSAAVIPSPT</sequence>
<evidence type="ECO:0000259" key="1">
    <source>
        <dbReference type="Pfam" id="PF03407"/>
    </source>
</evidence>
<reference evidence="2" key="2">
    <citation type="submission" date="2020-11" db="EMBL/GenBank/DDBJ databases">
        <authorList>
            <person name="Cecchin M."/>
            <person name="Marcolungo L."/>
            <person name="Rossato M."/>
            <person name="Girolomoni L."/>
            <person name="Cosentino E."/>
            <person name="Cuine S."/>
            <person name="Li-Beisson Y."/>
            <person name="Delledonne M."/>
            <person name="Ballottari M."/>
        </authorList>
    </citation>
    <scope>NUCLEOTIDE SEQUENCE</scope>
    <source>
        <strain evidence="2">211/11P</strain>
        <tissue evidence="2">Whole cell</tissue>
    </source>
</reference>
<reference evidence="2" key="1">
    <citation type="journal article" date="2019" name="Plant J.">
        <title>Chlorella vulgaris genome assembly and annotation reveals the molecular basis for metabolic acclimation to high light conditions.</title>
        <authorList>
            <person name="Cecchin M."/>
            <person name="Marcolungo L."/>
            <person name="Rossato M."/>
            <person name="Girolomoni L."/>
            <person name="Cosentino E."/>
            <person name="Cuine S."/>
            <person name="Li-Beisson Y."/>
            <person name="Delledonne M."/>
            <person name="Ballottari M."/>
        </authorList>
    </citation>
    <scope>NUCLEOTIDE SEQUENCE</scope>
    <source>
        <strain evidence="2">211/11P</strain>
    </source>
</reference>
<feature type="domain" description="Nucleotide-diphospho-sugar transferase" evidence="1">
    <location>
        <begin position="134"/>
        <end position="268"/>
    </location>
</feature>
<organism evidence="2 3">
    <name type="scientific">Chlorella vulgaris</name>
    <name type="common">Green alga</name>
    <dbReference type="NCBI Taxonomy" id="3077"/>
    <lineage>
        <taxon>Eukaryota</taxon>
        <taxon>Viridiplantae</taxon>
        <taxon>Chlorophyta</taxon>
        <taxon>core chlorophytes</taxon>
        <taxon>Trebouxiophyceae</taxon>
        <taxon>Chlorellales</taxon>
        <taxon>Chlorellaceae</taxon>
        <taxon>Chlorella clade</taxon>
        <taxon>Chlorella</taxon>
    </lineage>
</organism>
<name>A0A9D4TR05_CHLVU</name>
<dbReference type="Pfam" id="PF03407">
    <property type="entry name" value="Nucleotid_trans"/>
    <property type="match status" value="1"/>
</dbReference>
<evidence type="ECO:0000313" key="2">
    <source>
        <dbReference type="EMBL" id="KAI3432374.1"/>
    </source>
</evidence>
<dbReference type="OrthoDB" id="69177at2759"/>
<comment type="caution">
    <text evidence="2">The sequence shown here is derived from an EMBL/GenBank/DDBJ whole genome shotgun (WGS) entry which is preliminary data.</text>
</comment>
<dbReference type="InterPro" id="IPR005069">
    <property type="entry name" value="Nucl-diP-sugar_transferase"/>
</dbReference>
<dbReference type="Proteomes" id="UP001055712">
    <property type="component" value="Unassembled WGS sequence"/>
</dbReference>
<protein>
    <recommendedName>
        <fullName evidence="1">Nucleotide-diphospho-sugar transferase domain-containing protein</fullName>
    </recommendedName>
</protein>
<gene>
    <name evidence="2" type="ORF">D9Q98_003931</name>
</gene>
<accession>A0A9D4TR05</accession>
<dbReference type="EMBL" id="SIDB01000005">
    <property type="protein sequence ID" value="KAI3432374.1"/>
    <property type="molecule type" value="Genomic_DNA"/>
</dbReference>
<evidence type="ECO:0000313" key="3">
    <source>
        <dbReference type="Proteomes" id="UP001055712"/>
    </source>
</evidence>